<organism evidence="1 2">
    <name type="scientific">Didymodactylos carnosus</name>
    <dbReference type="NCBI Taxonomy" id="1234261"/>
    <lineage>
        <taxon>Eukaryota</taxon>
        <taxon>Metazoa</taxon>
        <taxon>Spiralia</taxon>
        <taxon>Gnathifera</taxon>
        <taxon>Rotifera</taxon>
        <taxon>Eurotatoria</taxon>
        <taxon>Bdelloidea</taxon>
        <taxon>Philodinida</taxon>
        <taxon>Philodinidae</taxon>
        <taxon>Didymodactylos</taxon>
    </lineage>
</organism>
<evidence type="ECO:0000313" key="2">
    <source>
        <dbReference type="Proteomes" id="UP000682733"/>
    </source>
</evidence>
<protein>
    <submittedName>
        <fullName evidence="1">Uncharacterized protein</fullName>
    </submittedName>
</protein>
<sequence length="66" mass="7404">GQWGWLPYDMAPTETLAFVCEVLIRDTYGVLSNYRGIEYGLPSNIERRFVPLSSLTGKLIINAPPC</sequence>
<reference evidence="1" key="1">
    <citation type="submission" date="2021-02" db="EMBL/GenBank/DDBJ databases">
        <authorList>
            <person name="Nowell W R."/>
        </authorList>
    </citation>
    <scope>NUCLEOTIDE SEQUENCE</scope>
</reference>
<accession>A0A8S2YJU8</accession>
<proteinExistence type="predicted"/>
<comment type="caution">
    <text evidence="1">The sequence shown here is derived from an EMBL/GenBank/DDBJ whole genome shotgun (WGS) entry which is preliminary data.</text>
</comment>
<name>A0A8S2YJU8_9BILA</name>
<evidence type="ECO:0000313" key="1">
    <source>
        <dbReference type="EMBL" id="CAF4560072.1"/>
    </source>
</evidence>
<feature type="non-terminal residue" evidence="1">
    <location>
        <position position="1"/>
    </location>
</feature>
<dbReference type="EMBL" id="CAJOBA010113302">
    <property type="protein sequence ID" value="CAF4560072.1"/>
    <property type="molecule type" value="Genomic_DNA"/>
</dbReference>
<dbReference type="AlphaFoldDB" id="A0A8S2YJU8"/>
<dbReference type="Proteomes" id="UP000682733">
    <property type="component" value="Unassembled WGS sequence"/>
</dbReference>
<gene>
    <name evidence="1" type="ORF">TMI583_LOCUS49892</name>
</gene>